<evidence type="ECO:0008006" key="9">
    <source>
        <dbReference type="Google" id="ProtNLM"/>
    </source>
</evidence>
<keyword evidence="4 6" id="KW-1133">Transmembrane helix</keyword>
<evidence type="ECO:0000313" key="8">
    <source>
        <dbReference type="Proteomes" id="UP000324897"/>
    </source>
</evidence>
<accession>A0A5J9WUH1</accession>
<dbReference type="InterPro" id="IPR036259">
    <property type="entry name" value="MFS_trans_sf"/>
</dbReference>
<protein>
    <recommendedName>
        <fullName evidence="9">Major facilitator superfamily (MFS) profile domain-containing protein</fullName>
    </recommendedName>
</protein>
<sequence length="585" mass="64169">MALQGLVDWRGRPVNQKRHGGVKATLFIHFLIVMANIANIPLILNLVSYLHGTMHMGIKDASTTSTNFFGAICFFSFLGAFISDSYIKRFYTILIFAPIEIMAIDQLKRFGLCHGQGYILLACQAHISSLHPPPCDIINHPNECIPVSGKNLSLLSLGLYLIPVGEGSLRSCAAALGGDQFDNDDPEEMRHRISYFNWFTFCISLGGFVGLVFLVWVQDNEGWGLSFVLAALLVLLGTVVVIGGLPLYRHQKPKGSPLTRIVQVFVAAFRKRKLSLPENLVETNEVTDASGNKSIELLERTPGFKFLDKAAVDNGDKGAWSLCTVTQVEEAKIILRMVPVFLSSVLGNVPLPLLLALTVQQGGAMDTRLGATSIPPASLFIVPIVFQMLILVAYDRAAVPWLRRLTGYRGGVTHLQRVAVGFAASVAALVVAAAVEGRRRRWSTSPAMSVFWLTPQFFLLGVMDVTSFVGLLEFFYSEASVGMKSIGSAIVFCVLGVASWLGSFLINVVNRTTSSGGGHGWLDGATLDASRLDLFYWLLAVFALVSLFIYLLCAWMYTYRHDPRMKPTVRDDDTLPPESTRQPAV</sequence>
<comment type="caution">
    <text evidence="7">The sequence shown here is derived from an EMBL/GenBank/DDBJ whole genome shotgun (WGS) entry which is preliminary data.</text>
</comment>
<feature type="transmembrane region" description="Helical" evidence="6">
    <location>
        <begin position="26"/>
        <end position="48"/>
    </location>
</feature>
<reference evidence="7 8" key="1">
    <citation type="journal article" date="2019" name="Sci. Rep.">
        <title>A high-quality genome of Eragrostis curvula grass provides insights into Poaceae evolution and supports new strategies to enhance forage quality.</title>
        <authorList>
            <person name="Carballo J."/>
            <person name="Santos B.A.C.M."/>
            <person name="Zappacosta D."/>
            <person name="Garbus I."/>
            <person name="Selva J.P."/>
            <person name="Gallo C.A."/>
            <person name="Diaz A."/>
            <person name="Albertini E."/>
            <person name="Caccamo M."/>
            <person name="Echenique V."/>
        </authorList>
    </citation>
    <scope>NUCLEOTIDE SEQUENCE [LARGE SCALE GENOMIC DNA]</scope>
    <source>
        <strain evidence="8">cv. Victoria</strain>
        <tissue evidence="7">Leaf</tissue>
    </source>
</reference>
<dbReference type="AlphaFoldDB" id="A0A5J9WUH1"/>
<keyword evidence="8" id="KW-1185">Reference proteome</keyword>
<name>A0A5J9WUH1_9POAL</name>
<feature type="transmembrane region" description="Helical" evidence="6">
    <location>
        <begin position="337"/>
        <end position="357"/>
    </location>
</feature>
<evidence type="ECO:0000256" key="3">
    <source>
        <dbReference type="ARBA" id="ARBA00022692"/>
    </source>
</evidence>
<feature type="transmembrane region" description="Helical" evidence="6">
    <location>
        <begin position="377"/>
        <end position="394"/>
    </location>
</feature>
<dbReference type="InterPro" id="IPR000109">
    <property type="entry name" value="POT_fam"/>
</dbReference>
<dbReference type="Pfam" id="PF00854">
    <property type="entry name" value="PTR2"/>
    <property type="match status" value="1"/>
</dbReference>
<organism evidence="7 8">
    <name type="scientific">Eragrostis curvula</name>
    <name type="common">weeping love grass</name>
    <dbReference type="NCBI Taxonomy" id="38414"/>
    <lineage>
        <taxon>Eukaryota</taxon>
        <taxon>Viridiplantae</taxon>
        <taxon>Streptophyta</taxon>
        <taxon>Embryophyta</taxon>
        <taxon>Tracheophyta</taxon>
        <taxon>Spermatophyta</taxon>
        <taxon>Magnoliopsida</taxon>
        <taxon>Liliopsida</taxon>
        <taxon>Poales</taxon>
        <taxon>Poaceae</taxon>
        <taxon>PACMAD clade</taxon>
        <taxon>Chloridoideae</taxon>
        <taxon>Eragrostideae</taxon>
        <taxon>Eragrostidinae</taxon>
        <taxon>Eragrostis</taxon>
    </lineage>
</organism>
<feature type="non-terminal residue" evidence="7">
    <location>
        <position position="1"/>
    </location>
</feature>
<feature type="transmembrane region" description="Helical" evidence="6">
    <location>
        <begin position="68"/>
        <end position="87"/>
    </location>
</feature>
<comment type="similarity">
    <text evidence="2">Belongs to the major facilitator superfamily. Proton-dependent oligopeptide transporter (POT/PTR) (TC 2.A.17) family.</text>
</comment>
<keyword evidence="3 6" id="KW-0812">Transmembrane</keyword>
<dbReference type="GO" id="GO:0022857">
    <property type="term" value="F:transmembrane transporter activity"/>
    <property type="evidence" value="ECO:0007669"/>
    <property type="project" value="InterPro"/>
</dbReference>
<dbReference type="GO" id="GO:0016020">
    <property type="term" value="C:membrane"/>
    <property type="evidence" value="ECO:0007669"/>
    <property type="project" value="UniProtKB-SubCell"/>
</dbReference>
<proteinExistence type="inferred from homology"/>
<evidence type="ECO:0000256" key="2">
    <source>
        <dbReference type="ARBA" id="ARBA00005982"/>
    </source>
</evidence>
<feature type="transmembrane region" description="Helical" evidence="6">
    <location>
        <begin position="488"/>
        <end position="509"/>
    </location>
</feature>
<dbReference type="Gramene" id="TVU51466">
    <property type="protein sequence ID" value="TVU51466"/>
    <property type="gene ID" value="EJB05_02898"/>
</dbReference>
<dbReference type="Gene3D" id="1.20.1250.20">
    <property type="entry name" value="MFS general substrate transporter like domains"/>
    <property type="match status" value="1"/>
</dbReference>
<dbReference type="PANTHER" id="PTHR11654">
    <property type="entry name" value="OLIGOPEPTIDE TRANSPORTER-RELATED"/>
    <property type="match status" value="1"/>
</dbReference>
<evidence type="ECO:0000313" key="7">
    <source>
        <dbReference type="EMBL" id="TVU51466.1"/>
    </source>
</evidence>
<feature type="transmembrane region" description="Helical" evidence="6">
    <location>
        <begin position="415"/>
        <end position="435"/>
    </location>
</feature>
<evidence type="ECO:0000256" key="4">
    <source>
        <dbReference type="ARBA" id="ARBA00022989"/>
    </source>
</evidence>
<dbReference type="EMBL" id="RWGY01000002">
    <property type="protein sequence ID" value="TVU51466.1"/>
    <property type="molecule type" value="Genomic_DNA"/>
</dbReference>
<evidence type="ECO:0000256" key="1">
    <source>
        <dbReference type="ARBA" id="ARBA00004141"/>
    </source>
</evidence>
<feature type="transmembrane region" description="Helical" evidence="6">
    <location>
        <begin position="223"/>
        <end position="248"/>
    </location>
</feature>
<evidence type="ECO:0000256" key="5">
    <source>
        <dbReference type="ARBA" id="ARBA00023136"/>
    </source>
</evidence>
<evidence type="ECO:0000256" key="6">
    <source>
        <dbReference type="SAM" id="Phobius"/>
    </source>
</evidence>
<feature type="transmembrane region" description="Helical" evidence="6">
    <location>
        <begin position="455"/>
        <end position="476"/>
    </location>
</feature>
<feature type="transmembrane region" description="Helical" evidence="6">
    <location>
        <begin position="534"/>
        <end position="557"/>
    </location>
</feature>
<dbReference type="Proteomes" id="UP000324897">
    <property type="component" value="Chromosome 6"/>
</dbReference>
<feature type="transmembrane region" description="Helical" evidence="6">
    <location>
        <begin position="195"/>
        <end position="217"/>
    </location>
</feature>
<gene>
    <name evidence="7" type="ORF">EJB05_02898</name>
</gene>
<dbReference type="SUPFAM" id="SSF103473">
    <property type="entry name" value="MFS general substrate transporter"/>
    <property type="match status" value="1"/>
</dbReference>
<keyword evidence="5 6" id="KW-0472">Membrane</keyword>
<comment type="subcellular location">
    <subcellularLocation>
        <location evidence="1">Membrane</location>
        <topology evidence="1">Multi-pass membrane protein</topology>
    </subcellularLocation>
</comment>
<dbReference type="OrthoDB" id="8904098at2759"/>